<reference evidence="3" key="1">
    <citation type="submission" date="2017-02" db="EMBL/GenBank/DDBJ databases">
        <authorList>
            <person name="Tafer H."/>
            <person name="Lopandic K."/>
        </authorList>
    </citation>
    <scope>NUCLEOTIDE SEQUENCE [LARGE SCALE GENOMIC DNA]</scope>
    <source>
        <strain evidence="3">CBS 366.77</strain>
    </source>
</reference>
<proteinExistence type="predicted"/>
<keyword evidence="3" id="KW-1185">Reference proteome</keyword>
<accession>A0A3A2Z2Y3</accession>
<evidence type="ECO:0000256" key="1">
    <source>
        <dbReference type="SAM" id="Phobius"/>
    </source>
</evidence>
<dbReference type="STRING" id="2070753.A0A3A2Z2Y3"/>
<sequence length="56" mass="6354">MAFLGYSEYTFMNWAPIREPYVRKLLNKRSTATTSIGFFVAAALSILFIFVPGTML</sequence>
<protein>
    <submittedName>
        <fullName evidence="2">RGS domain protein Rax1</fullName>
    </submittedName>
</protein>
<organism evidence="2 3">
    <name type="scientific">Aspergillus sclerotialis</name>
    <dbReference type="NCBI Taxonomy" id="2070753"/>
    <lineage>
        <taxon>Eukaryota</taxon>
        <taxon>Fungi</taxon>
        <taxon>Dikarya</taxon>
        <taxon>Ascomycota</taxon>
        <taxon>Pezizomycotina</taxon>
        <taxon>Eurotiomycetes</taxon>
        <taxon>Eurotiomycetidae</taxon>
        <taxon>Eurotiales</taxon>
        <taxon>Aspergillaceae</taxon>
        <taxon>Aspergillus</taxon>
        <taxon>Aspergillus subgen. Polypaecilum</taxon>
    </lineage>
</organism>
<gene>
    <name evidence="2" type="ORF">PHISCL_10543</name>
</gene>
<dbReference type="EMBL" id="MVGC01001585">
    <property type="protein sequence ID" value="RJE17120.1"/>
    <property type="molecule type" value="Genomic_DNA"/>
</dbReference>
<evidence type="ECO:0000313" key="3">
    <source>
        <dbReference type="Proteomes" id="UP000266188"/>
    </source>
</evidence>
<keyword evidence="1" id="KW-0472">Membrane</keyword>
<feature type="transmembrane region" description="Helical" evidence="1">
    <location>
        <begin position="32"/>
        <end position="51"/>
    </location>
</feature>
<dbReference type="Proteomes" id="UP000266188">
    <property type="component" value="Unassembled WGS sequence"/>
</dbReference>
<evidence type="ECO:0000313" key="2">
    <source>
        <dbReference type="EMBL" id="RJE17120.1"/>
    </source>
</evidence>
<comment type="caution">
    <text evidence="2">The sequence shown here is derived from an EMBL/GenBank/DDBJ whole genome shotgun (WGS) entry which is preliminary data.</text>
</comment>
<keyword evidence="1" id="KW-0812">Transmembrane</keyword>
<dbReference type="AlphaFoldDB" id="A0A3A2Z2Y3"/>
<name>A0A3A2Z2Y3_9EURO</name>
<keyword evidence="1" id="KW-1133">Transmembrane helix</keyword>
<dbReference type="OrthoDB" id="5584247at2759"/>